<evidence type="ECO:0008006" key="4">
    <source>
        <dbReference type="Google" id="ProtNLM"/>
    </source>
</evidence>
<name>A0A2S9XET3_9BACT</name>
<dbReference type="EMBL" id="PVNK01000243">
    <property type="protein sequence ID" value="PRP91375.1"/>
    <property type="molecule type" value="Genomic_DNA"/>
</dbReference>
<evidence type="ECO:0000313" key="3">
    <source>
        <dbReference type="Proteomes" id="UP000237968"/>
    </source>
</evidence>
<feature type="compositionally biased region" description="Acidic residues" evidence="1">
    <location>
        <begin position="38"/>
        <end position="55"/>
    </location>
</feature>
<feature type="region of interest" description="Disordered" evidence="1">
    <location>
        <begin position="23"/>
        <end position="55"/>
    </location>
</feature>
<accession>A0A2S9XET3</accession>
<gene>
    <name evidence="2" type="ORF">ENSA5_55860</name>
</gene>
<dbReference type="PROSITE" id="PS51257">
    <property type="entry name" value="PROKAR_LIPOPROTEIN"/>
    <property type="match status" value="1"/>
</dbReference>
<comment type="caution">
    <text evidence="2">The sequence shown here is derived from an EMBL/GenBank/DDBJ whole genome shotgun (WGS) entry which is preliminary data.</text>
</comment>
<sequence>MTRTSSSIALTAGLALLGCADDPGEGETLAATDSGTSGDEDPTDSDTETGGETGGEELETAVVTHRFGEYTLAPYEEALPCVQWTLDNEDAIYAQAVTLSNLGYFHHSNWFVVPDNLFAGEDGYFDCADRNFTEIGGASVGTVVFAQSTQSFVEEQRTGAGAVIKIPPGYKVIGSAHMLNVGPAEITTDLFMSLELIHPRDVEIVLSPFRLTYYDLDIPANARSRFTGVCDNFAADYEAVAGVPFNMKLHYTLPHYHYLGDFFDLTLSGGALDGMSAHSLDGFNGEANGKTFDPPLDLSGIDGLRFTCGFDNWRDVNVGWGIGDQEMCVMLGLAESDILMDITVNGGTVAVGESDGVLEYEGSCDFFGIPKSIEQTLPTQAEREGPFRVPESGDEGVPPVPECVDHDDSVAPEMAPTLDNVAAVVFEASCTFSSCHGTAGQAAGLNLQAPNLLGELLDHEVVGNPGMALVEPGEPGGSWLYQVMARCEPMTGDGYGASHMPRNAPVLLSDEAVALVREWIAGGAMP</sequence>
<dbReference type="Proteomes" id="UP000237968">
    <property type="component" value="Unassembled WGS sequence"/>
</dbReference>
<dbReference type="OrthoDB" id="5495521at2"/>
<organism evidence="2 3">
    <name type="scientific">Enhygromyxa salina</name>
    <dbReference type="NCBI Taxonomy" id="215803"/>
    <lineage>
        <taxon>Bacteria</taxon>
        <taxon>Pseudomonadati</taxon>
        <taxon>Myxococcota</taxon>
        <taxon>Polyangia</taxon>
        <taxon>Nannocystales</taxon>
        <taxon>Nannocystaceae</taxon>
        <taxon>Enhygromyxa</taxon>
    </lineage>
</organism>
<evidence type="ECO:0000313" key="2">
    <source>
        <dbReference type="EMBL" id="PRP91375.1"/>
    </source>
</evidence>
<dbReference type="AlphaFoldDB" id="A0A2S9XET3"/>
<reference evidence="2 3" key="1">
    <citation type="submission" date="2018-03" db="EMBL/GenBank/DDBJ databases">
        <title>Draft Genome Sequences of the Obligatory Marine Myxobacteria Enhygromyxa salina SWB005.</title>
        <authorList>
            <person name="Poehlein A."/>
            <person name="Moghaddam J.A."/>
            <person name="Harms H."/>
            <person name="Alanjari M."/>
            <person name="Koenig G.M."/>
            <person name="Daniel R."/>
            <person name="Schaeberle T.F."/>
        </authorList>
    </citation>
    <scope>NUCLEOTIDE SEQUENCE [LARGE SCALE GENOMIC DNA]</scope>
    <source>
        <strain evidence="2 3">SWB005</strain>
    </source>
</reference>
<evidence type="ECO:0000256" key="1">
    <source>
        <dbReference type="SAM" id="MobiDB-lite"/>
    </source>
</evidence>
<protein>
    <recommendedName>
        <fullName evidence="4">Cytochrome c domain-containing protein</fullName>
    </recommendedName>
</protein>
<keyword evidence="3" id="KW-1185">Reference proteome</keyword>
<proteinExistence type="predicted"/>